<organism evidence="17 18">
    <name type="scientific">Epilithonimonas xixisoli</name>
    <dbReference type="NCBI Taxonomy" id="1476462"/>
    <lineage>
        <taxon>Bacteria</taxon>
        <taxon>Pseudomonadati</taxon>
        <taxon>Bacteroidota</taxon>
        <taxon>Flavobacteriia</taxon>
        <taxon>Flavobacteriales</taxon>
        <taxon>Weeksellaceae</taxon>
        <taxon>Chryseobacterium group</taxon>
        <taxon>Epilithonimonas</taxon>
    </lineage>
</organism>
<comment type="similarity">
    <text evidence="12 13">Belongs to the TonB-dependent receptor family.</text>
</comment>
<keyword evidence="2 12" id="KW-0813">Transport</keyword>
<feature type="domain" description="TonB-dependent receptor-like beta-barrel" evidence="15">
    <location>
        <begin position="270"/>
        <end position="695"/>
    </location>
</feature>
<keyword evidence="9 13" id="KW-0798">TonB box</keyword>
<evidence type="ECO:0000259" key="16">
    <source>
        <dbReference type="Pfam" id="PF07715"/>
    </source>
</evidence>
<keyword evidence="17" id="KW-0675">Receptor</keyword>
<feature type="domain" description="TonB-dependent receptor plug" evidence="16">
    <location>
        <begin position="72"/>
        <end position="176"/>
    </location>
</feature>
<keyword evidence="10 12" id="KW-0472">Membrane</keyword>
<keyword evidence="5 12" id="KW-0812">Transmembrane</keyword>
<dbReference type="Proteomes" id="UP000295313">
    <property type="component" value="Unassembled WGS sequence"/>
</dbReference>
<dbReference type="InterPro" id="IPR037066">
    <property type="entry name" value="Plug_dom_sf"/>
</dbReference>
<evidence type="ECO:0000313" key="18">
    <source>
        <dbReference type="Proteomes" id="UP000295313"/>
    </source>
</evidence>
<evidence type="ECO:0000256" key="9">
    <source>
        <dbReference type="ARBA" id="ARBA00023077"/>
    </source>
</evidence>
<sequence length="734" mass="83098">MISGDYIIINSSLLILFAPFIPINFNKQKFKRMKGLLFLGVFTAPFYFSQTTDSVQVTSIQAVEFTKRTPVAKSIINVEKDLADKNLGQELPILLKNQMSVISTSDAGNGVGYTGFRIRGTAGTSINVMLNGVPYNDSESQGTFFVNLPDLTSSASQIVIQRGVGTSSNGVSAFGASVNVISKDPSDTFSVKSDNSYGSFNTYKYSGEINSGKFWKNRLSVMGRYSHIHSDGYIDRASSNLHSYNFSALFQEKNTELRFLTFGGKQRTYQAWNGISKSTWESNPRFNSSGAIYDANWENIVGFYDGETDNYRQSHYHFLWNQRFSDQWKLETTAHYTKGKGFYENYKQDAKFSKYNLPNIIENGTEVERTDFIRKKWLDNDFYGVISTLYGKLGNLDINVGAIANQYYGWHFGNVTGVFFPNINESEYYRNRSLKNEVSGFAKAIYKLNRFEFFGDLQLRNIDYDTKILQQGDDEGVDLHRKWTFFNPKAGINYNLGNGKVFLSYANAHREPNRDDLFANPDTKPETLHDFEAGFEQQVGKVAFTANAYYMSYKNQLVLNGQINNVGEFIRTNSGKSSRVGLEFGVLAKLSEKLQLSGNTTLSSNKNKEFIAETEDGLVNYGKTDISFSPNVIANGNVLYSPFKNFNLGITAQYVGKQFLDNSGDRVNQLEDYVVPDFNMSYKLPFKKNEVILRFLLNNFTNTKYVNNGYISGEPFYFSQAGINFMFGVSLKFF</sequence>
<dbReference type="PANTHER" id="PTHR32552:SF68">
    <property type="entry name" value="FERRICHROME OUTER MEMBRANE TRANSPORTER_PHAGE RECEPTOR"/>
    <property type="match status" value="1"/>
</dbReference>
<dbReference type="Gene3D" id="2.170.130.10">
    <property type="entry name" value="TonB-dependent receptor, plug domain"/>
    <property type="match status" value="1"/>
</dbReference>
<evidence type="ECO:0000256" key="12">
    <source>
        <dbReference type="PROSITE-ProRule" id="PRU01360"/>
    </source>
</evidence>
<dbReference type="Gene3D" id="2.40.170.20">
    <property type="entry name" value="TonB-dependent receptor, beta-barrel domain"/>
    <property type="match status" value="1"/>
</dbReference>
<evidence type="ECO:0000256" key="3">
    <source>
        <dbReference type="ARBA" id="ARBA00022452"/>
    </source>
</evidence>
<keyword evidence="6" id="KW-0732">Signal</keyword>
<dbReference type="GO" id="GO:0015344">
    <property type="term" value="F:siderophore uptake transmembrane transporter activity"/>
    <property type="evidence" value="ECO:0007669"/>
    <property type="project" value="TreeGrafter"/>
</dbReference>
<gene>
    <name evidence="17" type="ORF">B0I22_1787</name>
</gene>
<dbReference type="InterPro" id="IPR000531">
    <property type="entry name" value="Beta-barrel_TonB"/>
</dbReference>
<evidence type="ECO:0000256" key="7">
    <source>
        <dbReference type="ARBA" id="ARBA00023004"/>
    </source>
</evidence>
<evidence type="ECO:0000256" key="6">
    <source>
        <dbReference type="ARBA" id="ARBA00022729"/>
    </source>
</evidence>
<evidence type="ECO:0000313" key="17">
    <source>
        <dbReference type="EMBL" id="TDX84185.1"/>
    </source>
</evidence>
<evidence type="ECO:0000256" key="2">
    <source>
        <dbReference type="ARBA" id="ARBA00022448"/>
    </source>
</evidence>
<keyword evidence="14" id="KW-1133">Transmembrane helix</keyword>
<evidence type="ECO:0000259" key="15">
    <source>
        <dbReference type="Pfam" id="PF00593"/>
    </source>
</evidence>
<protein>
    <submittedName>
        <fullName evidence="17">Iron complex outermembrane receptor protein</fullName>
    </submittedName>
</protein>
<reference evidence="17 18" key="1">
    <citation type="submission" date="2019-03" db="EMBL/GenBank/DDBJ databases">
        <title>Genomic Encyclopedia of Type Strains, Phase III (KMG-III): the genomes of soil and plant-associated and newly described type strains.</title>
        <authorList>
            <person name="Whitman W."/>
        </authorList>
    </citation>
    <scope>NUCLEOTIDE SEQUENCE [LARGE SCALE GENOMIC DNA]</scope>
    <source>
        <strain evidence="17 18">CGMCC 1.12802</strain>
    </source>
</reference>
<evidence type="ECO:0000256" key="10">
    <source>
        <dbReference type="ARBA" id="ARBA00023136"/>
    </source>
</evidence>
<dbReference type="AlphaFoldDB" id="A0A4R8I6Z9"/>
<keyword evidence="18" id="KW-1185">Reference proteome</keyword>
<evidence type="ECO:0000256" key="13">
    <source>
        <dbReference type="RuleBase" id="RU003357"/>
    </source>
</evidence>
<keyword evidence="7" id="KW-0408">Iron</keyword>
<evidence type="ECO:0000256" key="5">
    <source>
        <dbReference type="ARBA" id="ARBA00022692"/>
    </source>
</evidence>
<keyword evidence="8" id="KW-0406">Ion transport</keyword>
<dbReference type="InterPro" id="IPR012910">
    <property type="entry name" value="Plug_dom"/>
</dbReference>
<evidence type="ECO:0000256" key="11">
    <source>
        <dbReference type="ARBA" id="ARBA00023237"/>
    </source>
</evidence>
<dbReference type="PROSITE" id="PS52016">
    <property type="entry name" value="TONB_DEPENDENT_REC_3"/>
    <property type="match status" value="1"/>
</dbReference>
<keyword evidence="3 12" id="KW-1134">Transmembrane beta strand</keyword>
<dbReference type="SUPFAM" id="SSF56935">
    <property type="entry name" value="Porins"/>
    <property type="match status" value="1"/>
</dbReference>
<keyword evidence="4" id="KW-0410">Iron transport</keyword>
<dbReference type="Pfam" id="PF07715">
    <property type="entry name" value="Plug"/>
    <property type="match status" value="1"/>
</dbReference>
<evidence type="ECO:0000256" key="8">
    <source>
        <dbReference type="ARBA" id="ARBA00023065"/>
    </source>
</evidence>
<name>A0A4R8I6Z9_9FLAO</name>
<dbReference type="InterPro" id="IPR039426">
    <property type="entry name" value="TonB-dep_rcpt-like"/>
</dbReference>
<dbReference type="EMBL" id="SOEO01000002">
    <property type="protein sequence ID" value="TDX84185.1"/>
    <property type="molecule type" value="Genomic_DNA"/>
</dbReference>
<evidence type="ECO:0000256" key="4">
    <source>
        <dbReference type="ARBA" id="ARBA00022496"/>
    </source>
</evidence>
<comment type="caution">
    <text evidence="17">The sequence shown here is derived from an EMBL/GenBank/DDBJ whole genome shotgun (WGS) entry which is preliminary data.</text>
</comment>
<dbReference type="Pfam" id="PF00593">
    <property type="entry name" value="TonB_dep_Rec_b-barrel"/>
    <property type="match status" value="1"/>
</dbReference>
<feature type="transmembrane region" description="Helical" evidence="14">
    <location>
        <begin position="6"/>
        <end position="25"/>
    </location>
</feature>
<dbReference type="GO" id="GO:0009279">
    <property type="term" value="C:cell outer membrane"/>
    <property type="evidence" value="ECO:0007669"/>
    <property type="project" value="UniProtKB-SubCell"/>
</dbReference>
<comment type="subcellular location">
    <subcellularLocation>
        <location evidence="1 12">Cell outer membrane</location>
        <topology evidence="1 12">Multi-pass membrane protein</topology>
    </subcellularLocation>
</comment>
<proteinExistence type="inferred from homology"/>
<evidence type="ECO:0000256" key="1">
    <source>
        <dbReference type="ARBA" id="ARBA00004571"/>
    </source>
</evidence>
<accession>A0A4R8I6Z9</accession>
<keyword evidence="11 12" id="KW-0998">Cell outer membrane</keyword>
<evidence type="ECO:0000256" key="14">
    <source>
        <dbReference type="SAM" id="Phobius"/>
    </source>
</evidence>
<dbReference type="PANTHER" id="PTHR32552">
    <property type="entry name" value="FERRICHROME IRON RECEPTOR-RELATED"/>
    <property type="match status" value="1"/>
</dbReference>
<dbReference type="InterPro" id="IPR036942">
    <property type="entry name" value="Beta-barrel_TonB_sf"/>
</dbReference>